<feature type="domain" description="AMP-dependent synthetase/ligase" evidence="3">
    <location>
        <begin position="180"/>
        <end position="347"/>
    </location>
</feature>
<dbReference type="Proteomes" id="UP000194641">
    <property type="component" value="Unassembled WGS sequence"/>
</dbReference>
<dbReference type="PANTHER" id="PTHR43201:SF5">
    <property type="entry name" value="MEDIUM-CHAIN ACYL-COA LIGASE ACSF2, MITOCHONDRIAL"/>
    <property type="match status" value="1"/>
</dbReference>
<dbReference type="AlphaFoldDB" id="A0A252AUI4"/>
<dbReference type="Gene3D" id="3.40.50.12780">
    <property type="entry name" value="N-terminal domain of ligase-like"/>
    <property type="match status" value="1"/>
</dbReference>
<sequence>MLETLLQRLRGTKIYGSAFESASRSWSWSGFLADVRKTAHALESIKQSNPTVVGIRCADYYNHWVLIFALDRLGLASASFQNDYGPSFKTYLAVVKPDLILADLPLDAGIPNFIVNKKWFLDILSQKDDSAKQYDSPGFCRIGVAAGTDVKPHKIGLTRGDIEQNIQQLITSNIFSPSEKSDRPDLSVICCIGIDILAGYQIVLAALATGYPVKIIDRTQIALAVAQHKPIVLVLSPLHLEYILSSLSPVSMPQETIEIIVVGGRLPVELETKTKAKLTKKIHILYGTEEAGVIAVKKSDHLSDPKSAGAILPWMNVEIVDESDKVLPLKTEGRVRVSGNTVIKSYLDTELGANNHFKNGWFYPGDIGFLNDKNEIFITGRTDSLASFGGDKFDLRLLDQICKTYPGIQDACTFSVPDDNGVLTPWAAIVCHVELDGAALGAKLHEKYENLPPVTLIWVDRIPYRSDGEPDRDFLTNGILRSRQK</sequence>
<dbReference type="GO" id="GO:0006631">
    <property type="term" value="P:fatty acid metabolic process"/>
    <property type="evidence" value="ECO:0007669"/>
    <property type="project" value="TreeGrafter"/>
</dbReference>
<dbReference type="SUPFAM" id="SSF56801">
    <property type="entry name" value="Acetyl-CoA synthetase-like"/>
    <property type="match status" value="1"/>
</dbReference>
<dbReference type="InterPro" id="IPR042099">
    <property type="entry name" value="ANL_N_sf"/>
</dbReference>
<dbReference type="Pfam" id="PF00501">
    <property type="entry name" value="AMP-binding"/>
    <property type="match status" value="1"/>
</dbReference>
<keyword evidence="2" id="KW-0436">Ligase</keyword>
<accession>A0A252AUI4</accession>
<comment type="caution">
    <text evidence="4">The sequence shown here is derived from an EMBL/GenBank/DDBJ whole genome shotgun (WGS) entry which is preliminary data.</text>
</comment>
<proteinExistence type="inferred from homology"/>
<comment type="similarity">
    <text evidence="1">Belongs to the ATP-dependent AMP-binding enzyme family.</text>
</comment>
<dbReference type="RefSeq" id="WP_086659330.1">
    <property type="nucleotide sequence ID" value="NZ_JBJJWX010000001.1"/>
</dbReference>
<name>A0A252AUI4_9PROT</name>
<evidence type="ECO:0000313" key="4">
    <source>
        <dbReference type="EMBL" id="OUI94024.1"/>
    </source>
</evidence>
<evidence type="ECO:0000256" key="1">
    <source>
        <dbReference type="ARBA" id="ARBA00006432"/>
    </source>
</evidence>
<evidence type="ECO:0000256" key="2">
    <source>
        <dbReference type="ARBA" id="ARBA00022598"/>
    </source>
</evidence>
<organism evidence="4 5">
    <name type="scientific">Acetobacter indonesiensis</name>
    <dbReference type="NCBI Taxonomy" id="104101"/>
    <lineage>
        <taxon>Bacteria</taxon>
        <taxon>Pseudomonadati</taxon>
        <taxon>Pseudomonadota</taxon>
        <taxon>Alphaproteobacteria</taxon>
        <taxon>Acetobacterales</taxon>
        <taxon>Acetobacteraceae</taxon>
        <taxon>Acetobacter</taxon>
    </lineage>
</organism>
<evidence type="ECO:0000259" key="3">
    <source>
        <dbReference type="Pfam" id="PF00501"/>
    </source>
</evidence>
<reference evidence="5" key="1">
    <citation type="submission" date="2014-06" db="EMBL/GenBank/DDBJ databases">
        <authorList>
            <person name="Winans N.J."/>
            <person name="Newell P.D."/>
            <person name="Douglas A.E."/>
        </authorList>
    </citation>
    <scope>NUCLEOTIDE SEQUENCE [LARGE SCALE GENOMIC DNA]</scope>
</reference>
<dbReference type="PANTHER" id="PTHR43201">
    <property type="entry name" value="ACYL-COA SYNTHETASE"/>
    <property type="match status" value="1"/>
</dbReference>
<gene>
    <name evidence="4" type="ORF">HK17_05230</name>
</gene>
<dbReference type="EMBL" id="JOPA01000018">
    <property type="protein sequence ID" value="OUI94024.1"/>
    <property type="molecule type" value="Genomic_DNA"/>
</dbReference>
<protein>
    <recommendedName>
        <fullName evidence="3">AMP-dependent synthetase/ligase domain-containing protein</fullName>
    </recommendedName>
</protein>
<dbReference type="GO" id="GO:0031956">
    <property type="term" value="F:medium-chain fatty acid-CoA ligase activity"/>
    <property type="evidence" value="ECO:0007669"/>
    <property type="project" value="TreeGrafter"/>
</dbReference>
<dbReference type="InterPro" id="IPR000873">
    <property type="entry name" value="AMP-dep_synth/lig_dom"/>
</dbReference>
<evidence type="ECO:0000313" key="5">
    <source>
        <dbReference type="Proteomes" id="UP000194641"/>
    </source>
</evidence>